<dbReference type="CDD" id="cd02932">
    <property type="entry name" value="OYE_YqiM_FMN"/>
    <property type="match status" value="1"/>
</dbReference>
<feature type="region of interest" description="Disordered" evidence="6">
    <location>
        <begin position="101"/>
        <end position="155"/>
    </location>
</feature>
<dbReference type="InterPro" id="IPR044152">
    <property type="entry name" value="YqjM-like"/>
</dbReference>
<sequence>MTDTLFTPLTLRDTEIRNRVMLSPMCQYSAEDGLATDWHRVHLGSRAAGGAGVVMTEATAVEPRGRITPDCLGIWSDEHAEAIESIVEFVRSQGATPGIQLAHAGRKASHRPPAEGSAPIPADEPDGWETVAATDEPYPSGDRGDGEGGDPATTRRLDADGIADVIDAFAAAAERSRDVGFEVAEVHAAHGYLLHQFCSPVTNDRDDEYGGSFENRTRLLREVVAAVRDVWPDGKPVFVRISATDWLPDRDSWDVDDSVRLAPLLADAGADLIDVSGGGIHPAQELPGAGPGYQVPYAEAIREGTDVPVAAVGGITEPTHADALVENGRADLVALGRELLRHPHWPLEAAHELGADVEWPVQYRRGRFD</sequence>
<dbReference type="RefSeq" id="WP_371159544.1">
    <property type="nucleotide sequence ID" value="NZ_JBEDNX010000012.1"/>
</dbReference>
<keyword evidence="3" id="KW-0288">FMN</keyword>
<dbReference type="InterPro" id="IPR001155">
    <property type="entry name" value="OxRdtase_FMN_N"/>
</dbReference>
<dbReference type="GO" id="GO:0016491">
    <property type="term" value="F:oxidoreductase activity"/>
    <property type="evidence" value="ECO:0007669"/>
    <property type="project" value="UniProtKB-KW"/>
</dbReference>
<proteinExistence type="predicted"/>
<evidence type="ECO:0000256" key="4">
    <source>
        <dbReference type="ARBA" id="ARBA00022857"/>
    </source>
</evidence>
<evidence type="ECO:0000256" key="6">
    <source>
        <dbReference type="SAM" id="MobiDB-lite"/>
    </source>
</evidence>
<dbReference type="PANTHER" id="PTHR43303:SF4">
    <property type="entry name" value="NADPH DEHYDROGENASE C23G7.10C-RELATED"/>
    <property type="match status" value="1"/>
</dbReference>
<dbReference type="EMBL" id="JBEDNY010000001">
    <property type="protein sequence ID" value="MEZ3162635.1"/>
    <property type="molecule type" value="Genomic_DNA"/>
</dbReference>
<dbReference type="SUPFAM" id="SSF51395">
    <property type="entry name" value="FMN-linked oxidoreductases"/>
    <property type="match status" value="1"/>
</dbReference>
<keyword evidence="5" id="KW-0560">Oxidoreductase</keyword>
<evidence type="ECO:0000256" key="1">
    <source>
        <dbReference type="ARBA" id="ARBA00001917"/>
    </source>
</evidence>
<evidence type="ECO:0000256" key="2">
    <source>
        <dbReference type="ARBA" id="ARBA00022630"/>
    </source>
</evidence>
<accession>A0ABD5M4Z3</accession>
<evidence type="ECO:0000313" key="8">
    <source>
        <dbReference type="EMBL" id="MEZ3162635.1"/>
    </source>
</evidence>
<gene>
    <name evidence="8" type="ORF">ABNG04_01870</name>
</gene>
<keyword evidence="9" id="KW-1185">Reference proteome</keyword>
<comment type="caution">
    <text evidence="8">The sequence shown here is derived from an EMBL/GenBank/DDBJ whole genome shotgun (WGS) entry which is preliminary data.</text>
</comment>
<protein>
    <submittedName>
        <fullName evidence="8">NADH:flavin oxidoreductase/NADH oxidase</fullName>
    </submittedName>
</protein>
<keyword evidence="4" id="KW-0521">NADP</keyword>
<organism evidence="8 9">
    <name type="scientific">Halorubrum miltondacostae</name>
    <dbReference type="NCBI Taxonomy" id="3076378"/>
    <lineage>
        <taxon>Archaea</taxon>
        <taxon>Methanobacteriati</taxon>
        <taxon>Methanobacteriota</taxon>
        <taxon>Stenosarchaea group</taxon>
        <taxon>Halobacteria</taxon>
        <taxon>Halobacteriales</taxon>
        <taxon>Haloferacaceae</taxon>
        <taxon>Halorubrum</taxon>
    </lineage>
</organism>
<dbReference type="Gene3D" id="3.20.20.70">
    <property type="entry name" value="Aldolase class I"/>
    <property type="match status" value="1"/>
</dbReference>
<evidence type="ECO:0000256" key="5">
    <source>
        <dbReference type="ARBA" id="ARBA00023002"/>
    </source>
</evidence>
<feature type="domain" description="NADH:flavin oxidoreductase/NADH oxidase N-terminal" evidence="7">
    <location>
        <begin position="5"/>
        <end position="353"/>
    </location>
</feature>
<evidence type="ECO:0000313" key="9">
    <source>
        <dbReference type="Proteomes" id="UP001567572"/>
    </source>
</evidence>
<dbReference type="Pfam" id="PF00724">
    <property type="entry name" value="Oxidored_FMN"/>
    <property type="match status" value="1"/>
</dbReference>
<comment type="cofactor">
    <cofactor evidence="1">
        <name>FMN</name>
        <dbReference type="ChEBI" id="CHEBI:58210"/>
    </cofactor>
</comment>
<keyword evidence="2" id="KW-0285">Flavoprotein</keyword>
<name>A0ABD5M4Z3_9EURY</name>
<dbReference type="AlphaFoldDB" id="A0ABD5M4Z3"/>
<evidence type="ECO:0000259" key="7">
    <source>
        <dbReference type="Pfam" id="PF00724"/>
    </source>
</evidence>
<dbReference type="InterPro" id="IPR013785">
    <property type="entry name" value="Aldolase_TIM"/>
</dbReference>
<reference evidence="8 9" key="1">
    <citation type="submission" date="2024-06" db="EMBL/GenBank/DDBJ databases">
        <title>Halorubrum miltondacostae sp. nov., a potential PHA producer isolated from an inland solar saltern in Rio Maior, Portugal.</title>
        <authorList>
            <person name="Albuquerque L."/>
            <person name="Viver T."/>
            <person name="Barroso C."/>
            <person name="Claudino R."/>
            <person name="Galvan M."/>
            <person name="Simoes G."/>
            <person name="Lobo Da Cunha A."/>
            <person name="Egas C."/>
        </authorList>
    </citation>
    <scope>NUCLEOTIDE SEQUENCE [LARGE SCALE GENOMIC DNA]</scope>
    <source>
        <strain evidence="8 9">RMP-11</strain>
    </source>
</reference>
<dbReference type="Proteomes" id="UP001567572">
    <property type="component" value="Unassembled WGS sequence"/>
</dbReference>
<dbReference type="PANTHER" id="PTHR43303">
    <property type="entry name" value="NADPH DEHYDROGENASE C23G7.10C-RELATED"/>
    <property type="match status" value="1"/>
</dbReference>
<evidence type="ECO:0000256" key="3">
    <source>
        <dbReference type="ARBA" id="ARBA00022643"/>
    </source>
</evidence>